<dbReference type="CDD" id="cd07326">
    <property type="entry name" value="M56_BlaR1_MecR1_like"/>
    <property type="match status" value="1"/>
</dbReference>
<evidence type="ECO:0000259" key="2">
    <source>
        <dbReference type="Pfam" id="PF05569"/>
    </source>
</evidence>
<sequence>MTKNYANALFMTSTTISLILLIQMVCYLFSLSYGSALNFNLFQACEKLFQVVGIPFIEYMLLGLVCYTILHACLLIAKQAIQIRKMNKKLLRFVNEEYSLELKKMLESGQKHILVIEHDEPIAITMGFFQPKIILSTGLWKLLSKEEIQAVLFHEAYHQKKLDPLKCFLTHLFSSIIWYIPLLKWISQQYIIIQEVLADDYAMSKSGNPIDISNALIKMIKNQQQKKQSLTYVSFAETSVNYRIKYILDPENIYSVKLPFLSTVVSLNIFLIVSILFMITLI</sequence>
<gene>
    <name evidence="3" type="ORF">CWS01_11980</name>
</gene>
<dbReference type="PANTHER" id="PTHR34978">
    <property type="entry name" value="POSSIBLE SENSOR-TRANSDUCER PROTEIN BLAR"/>
    <property type="match status" value="1"/>
</dbReference>
<keyword evidence="4" id="KW-1185">Reference proteome</keyword>
<reference evidence="3 4" key="1">
    <citation type="journal article" date="2003" name="Int. J. Syst. Evol. Microbiol.">
        <title>Bacillus nealsonii sp. nov., isolated from a spacecraft-assembly facility, whose spores are gamma-radiation resistant.</title>
        <authorList>
            <person name="Venkateswaran K."/>
            <person name="Kempf M."/>
            <person name="Chen F."/>
            <person name="Satomi M."/>
            <person name="Nicholson W."/>
            <person name="Kern R."/>
        </authorList>
    </citation>
    <scope>NUCLEOTIDE SEQUENCE [LARGE SCALE GENOMIC DNA]</scope>
    <source>
        <strain evidence="3 4">FO-92</strain>
    </source>
</reference>
<feature type="transmembrane region" description="Helical" evidence="1">
    <location>
        <begin position="56"/>
        <end position="77"/>
    </location>
</feature>
<accession>A0A2N0Z1F3</accession>
<feature type="domain" description="Peptidase M56" evidence="2">
    <location>
        <begin position="57"/>
        <end position="247"/>
    </location>
</feature>
<keyword evidence="1" id="KW-0812">Transmembrane</keyword>
<comment type="caution">
    <text evidence="3">The sequence shown here is derived from an EMBL/GenBank/DDBJ whole genome shotgun (WGS) entry which is preliminary data.</text>
</comment>
<dbReference type="RefSeq" id="WP_101177439.1">
    <property type="nucleotide sequence ID" value="NZ_PISE01000025.1"/>
</dbReference>
<keyword evidence="1" id="KW-0472">Membrane</keyword>
<keyword evidence="1" id="KW-1133">Transmembrane helix</keyword>
<feature type="transmembrane region" description="Helical" evidence="1">
    <location>
        <begin position="7"/>
        <end position="30"/>
    </location>
</feature>
<dbReference type="Pfam" id="PF05569">
    <property type="entry name" value="Peptidase_M56"/>
    <property type="match status" value="1"/>
</dbReference>
<dbReference type="OrthoDB" id="2448482at2"/>
<feature type="transmembrane region" description="Helical" evidence="1">
    <location>
        <begin position="260"/>
        <end position="281"/>
    </location>
</feature>
<evidence type="ECO:0000313" key="3">
    <source>
        <dbReference type="EMBL" id="PKG23333.1"/>
    </source>
</evidence>
<organism evidence="3 4">
    <name type="scientific">Niallia nealsonii</name>
    <dbReference type="NCBI Taxonomy" id="115979"/>
    <lineage>
        <taxon>Bacteria</taxon>
        <taxon>Bacillati</taxon>
        <taxon>Bacillota</taxon>
        <taxon>Bacilli</taxon>
        <taxon>Bacillales</taxon>
        <taxon>Bacillaceae</taxon>
        <taxon>Niallia</taxon>
    </lineage>
</organism>
<proteinExistence type="predicted"/>
<dbReference type="InterPro" id="IPR008756">
    <property type="entry name" value="Peptidase_M56"/>
</dbReference>
<dbReference type="EMBL" id="PISE01000025">
    <property type="protein sequence ID" value="PKG23333.1"/>
    <property type="molecule type" value="Genomic_DNA"/>
</dbReference>
<dbReference type="PANTHER" id="PTHR34978:SF3">
    <property type="entry name" value="SLR0241 PROTEIN"/>
    <property type="match status" value="1"/>
</dbReference>
<evidence type="ECO:0000313" key="4">
    <source>
        <dbReference type="Proteomes" id="UP000233375"/>
    </source>
</evidence>
<protein>
    <submittedName>
        <fullName evidence="3">Peptidase M56</fullName>
    </submittedName>
</protein>
<dbReference type="InterPro" id="IPR052173">
    <property type="entry name" value="Beta-lactam_resp_regulator"/>
</dbReference>
<dbReference type="AlphaFoldDB" id="A0A2N0Z1F3"/>
<dbReference type="Proteomes" id="UP000233375">
    <property type="component" value="Unassembled WGS sequence"/>
</dbReference>
<evidence type="ECO:0000256" key="1">
    <source>
        <dbReference type="SAM" id="Phobius"/>
    </source>
</evidence>
<name>A0A2N0Z1F3_9BACI</name>
<dbReference type="Gene3D" id="3.30.2010.10">
    <property type="entry name" value="Metalloproteases ('zincins'), catalytic domain"/>
    <property type="match status" value="1"/>
</dbReference>